<dbReference type="GeneID" id="10506205"/>
<organism evidence="1 2">
    <name type="scientific">Dictyostelium purpureum</name>
    <name type="common">Slime mold</name>
    <dbReference type="NCBI Taxonomy" id="5786"/>
    <lineage>
        <taxon>Eukaryota</taxon>
        <taxon>Amoebozoa</taxon>
        <taxon>Evosea</taxon>
        <taxon>Eumycetozoa</taxon>
        <taxon>Dictyostelia</taxon>
        <taxon>Dictyosteliales</taxon>
        <taxon>Dictyosteliaceae</taxon>
        <taxon>Dictyostelium</taxon>
    </lineage>
</organism>
<gene>
    <name evidence="1" type="ORF">DICPUDRAFT_75432</name>
</gene>
<dbReference type="InParanoid" id="F0ZAN2"/>
<dbReference type="eggNOG" id="ENOG502RIGK">
    <property type="taxonomic scope" value="Eukaryota"/>
</dbReference>
<dbReference type="OrthoDB" id="24447at2759"/>
<name>F0ZAN2_DICPU</name>
<dbReference type="Proteomes" id="UP000001064">
    <property type="component" value="Unassembled WGS sequence"/>
</dbReference>
<dbReference type="VEuPathDB" id="AmoebaDB:DICPUDRAFT_75432"/>
<evidence type="ECO:0000313" key="1">
    <source>
        <dbReference type="EMBL" id="EGC39027.1"/>
    </source>
</evidence>
<dbReference type="OMA" id="SNCINDD"/>
<proteinExistence type="predicted"/>
<protein>
    <submittedName>
        <fullName evidence="1">Uncharacterized protein</fullName>
    </submittedName>
</protein>
<accession>F0ZAN2</accession>
<sequence>MDDLFLRVFKNKYLNSIIFGFIKQSNKELLYFTYNYYTIPLTVIIKNNDKELLIEKIKLHGKYFNKNSNFLNQNNKEIYKYYFDIDPLDILVEWDGFDIDLLKLLDNNYPNQLKFTTNHLHTISKRSNITLLKEIEKRIFHSKINKKISWNWNLDFDLSKKSNDIIEVYKFIKNNYLVKKLENRLILLLSYISKKNKSNELGCFFLNELVSVSYNKDISLNNKTYERVFLNSLELKDLEMIKILFSIVSENNTTIKEDISEADYVSIMGYKLLKKQFSRISGRFLIKSKLVELFKEVYPICNRSDQSFCGCCGYNFCDSMEIAEYMFQNGLSTKATIFSVNCVRDDLSNLHLFEKVEMGVPSNITIEKFNLLIKHFKKFGPHNYKNRQFCKIYFTKNAFYGDIDFFKKFTSEHGRADVNLKSALEFGYNDILNYALDNIENIKQRDLYSLLLSTDDEIIIEKIKGLLNFNEKSEYDSKIIFESSFKNATNREVRAQLINRAKRFPGLLEWFFNTVLTPSTNNSLELFLNIGINPTTLCRTNINDPATIKSSDLSNHIIEFLLSNKLRMKFIKSLIIVLTRLPTKPKIKTLLFLMDINIITIDFTSTLVKNSVMSSNAQIIDLLLNKGNFTNLNIFKLKDNDLLNYIKEVHYLIKHFTLKKKKNENYRNIFMYP</sequence>
<reference evidence="2" key="1">
    <citation type="journal article" date="2011" name="Genome Biol.">
        <title>Comparative genomics of the social amoebae Dictyostelium discoideum and Dictyostelium purpureum.</title>
        <authorList>
            <consortium name="US DOE Joint Genome Institute (JGI-PGF)"/>
            <person name="Sucgang R."/>
            <person name="Kuo A."/>
            <person name="Tian X."/>
            <person name="Salerno W."/>
            <person name="Parikh A."/>
            <person name="Feasley C.L."/>
            <person name="Dalin E."/>
            <person name="Tu H."/>
            <person name="Huang E."/>
            <person name="Barry K."/>
            <person name="Lindquist E."/>
            <person name="Shapiro H."/>
            <person name="Bruce D."/>
            <person name="Schmutz J."/>
            <person name="Salamov A."/>
            <person name="Fey P."/>
            <person name="Gaudet P."/>
            <person name="Anjard C."/>
            <person name="Babu M.M."/>
            <person name="Basu S."/>
            <person name="Bushmanova Y."/>
            <person name="van der Wel H."/>
            <person name="Katoh-Kurasawa M."/>
            <person name="Dinh C."/>
            <person name="Coutinho P.M."/>
            <person name="Saito T."/>
            <person name="Elias M."/>
            <person name="Schaap P."/>
            <person name="Kay R.R."/>
            <person name="Henrissat B."/>
            <person name="Eichinger L."/>
            <person name="Rivero F."/>
            <person name="Putnam N.H."/>
            <person name="West C.M."/>
            <person name="Loomis W.F."/>
            <person name="Chisholm R.L."/>
            <person name="Shaulsky G."/>
            <person name="Strassmann J.E."/>
            <person name="Queller D.C."/>
            <person name="Kuspa A."/>
            <person name="Grigoriev I.V."/>
        </authorList>
    </citation>
    <scope>NUCLEOTIDE SEQUENCE [LARGE SCALE GENOMIC DNA]</scope>
    <source>
        <strain evidence="2">QSDP1</strain>
    </source>
</reference>
<keyword evidence="2" id="KW-1185">Reference proteome</keyword>
<evidence type="ECO:0000313" key="2">
    <source>
        <dbReference type="Proteomes" id="UP000001064"/>
    </source>
</evidence>
<dbReference type="RefSeq" id="XP_003284480.1">
    <property type="nucleotide sequence ID" value="XM_003284432.1"/>
</dbReference>
<dbReference type="KEGG" id="dpp:DICPUDRAFT_75432"/>
<dbReference type="AlphaFoldDB" id="F0ZAN2"/>
<dbReference type="STRING" id="5786.F0ZAN2"/>
<dbReference type="EMBL" id="GL870965">
    <property type="protein sequence ID" value="EGC39027.1"/>
    <property type="molecule type" value="Genomic_DNA"/>
</dbReference>